<dbReference type="SUPFAM" id="SSF56112">
    <property type="entry name" value="Protein kinase-like (PK-like)"/>
    <property type="match status" value="1"/>
</dbReference>
<dbReference type="OrthoDB" id="26722at2759"/>
<keyword evidence="1" id="KW-1133">Transmembrane helix</keyword>
<dbReference type="Proteomes" id="UP000076532">
    <property type="component" value="Unassembled WGS sequence"/>
</dbReference>
<dbReference type="EMBL" id="KV417492">
    <property type="protein sequence ID" value="KZP30844.1"/>
    <property type="molecule type" value="Genomic_DNA"/>
</dbReference>
<proteinExistence type="predicted"/>
<dbReference type="InterPro" id="IPR051681">
    <property type="entry name" value="Ser/Thr_Kinases-Pseudokinases"/>
</dbReference>
<dbReference type="PROSITE" id="PS51257">
    <property type="entry name" value="PROKAR_LIPOPROTEIN"/>
    <property type="match status" value="1"/>
</dbReference>
<accession>A0A166TPT2</accession>
<dbReference type="GO" id="GO:0005524">
    <property type="term" value="F:ATP binding"/>
    <property type="evidence" value="ECO:0007669"/>
    <property type="project" value="InterPro"/>
</dbReference>
<evidence type="ECO:0000313" key="3">
    <source>
        <dbReference type="EMBL" id="KZP30844.1"/>
    </source>
</evidence>
<keyword evidence="1" id="KW-0472">Membrane</keyword>
<dbReference type="PROSITE" id="PS00109">
    <property type="entry name" value="PROTEIN_KINASE_TYR"/>
    <property type="match status" value="1"/>
</dbReference>
<feature type="domain" description="Protein kinase" evidence="2">
    <location>
        <begin position="1"/>
        <end position="222"/>
    </location>
</feature>
<reference evidence="3 4" key="1">
    <citation type="journal article" date="2016" name="Mol. Biol. Evol.">
        <title>Comparative Genomics of Early-Diverging Mushroom-Forming Fungi Provides Insights into the Origins of Lignocellulose Decay Capabilities.</title>
        <authorList>
            <person name="Nagy L.G."/>
            <person name="Riley R."/>
            <person name="Tritt A."/>
            <person name="Adam C."/>
            <person name="Daum C."/>
            <person name="Floudas D."/>
            <person name="Sun H."/>
            <person name="Yadav J.S."/>
            <person name="Pangilinan J."/>
            <person name="Larsson K.H."/>
            <person name="Matsuura K."/>
            <person name="Barry K."/>
            <person name="Labutti K."/>
            <person name="Kuo R."/>
            <person name="Ohm R.A."/>
            <person name="Bhattacharya S.S."/>
            <person name="Shirouzu T."/>
            <person name="Yoshinaga Y."/>
            <person name="Martin F.M."/>
            <person name="Grigoriev I.V."/>
            <person name="Hibbett D.S."/>
        </authorList>
    </citation>
    <scope>NUCLEOTIDE SEQUENCE [LARGE SCALE GENOMIC DNA]</scope>
    <source>
        <strain evidence="3 4">CBS 109695</strain>
    </source>
</reference>
<keyword evidence="4" id="KW-1185">Reference proteome</keyword>
<evidence type="ECO:0000313" key="4">
    <source>
        <dbReference type="Proteomes" id="UP000076532"/>
    </source>
</evidence>
<dbReference type="PROSITE" id="PS50011">
    <property type="entry name" value="PROTEIN_KINASE_DOM"/>
    <property type="match status" value="1"/>
</dbReference>
<dbReference type="InterPro" id="IPR011009">
    <property type="entry name" value="Kinase-like_dom_sf"/>
</dbReference>
<dbReference type="InterPro" id="IPR001245">
    <property type="entry name" value="Ser-Thr/Tyr_kinase_cat_dom"/>
</dbReference>
<name>A0A166TPT2_9AGAM</name>
<dbReference type="Gene3D" id="1.10.510.10">
    <property type="entry name" value="Transferase(Phosphotransferase) domain 1"/>
    <property type="match status" value="1"/>
</dbReference>
<protein>
    <submittedName>
        <fullName evidence="3">Kinase-like protein</fullName>
    </submittedName>
</protein>
<evidence type="ECO:0000259" key="2">
    <source>
        <dbReference type="PROSITE" id="PS50011"/>
    </source>
</evidence>
<dbReference type="STRING" id="436010.A0A166TPT2"/>
<dbReference type="InterPro" id="IPR008266">
    <property type="entry name" value="Tyr_kinase_AS"/>
</dbReference>
<dbReference type="InterPro" id="IPR000719">
    <property type="entry name" value="Prot_kinase_dom"/>
</dbReference>
<gene>
    <name evidence="3" type="ORF">FIBSPDRAFT_814641</name>
</gene>
<dbReference type="PANTHER" id="PTHR44329">
    <property type="entry name" value="SERINE/THREONINE-PROTEIN KINASE TNNI3K-RELATED"/>
    <property type="match status" value="1"/>
</dbReference>
<feature type="transmembrane region" description="Helical" evidence="1">
    <location>
        <begin position="20"/>
        <end position="42"/>
    </location>
</feature>
<dbReference type="Pfam" id="PF07714">
    <property type="entry name" value="PK_Tyr_Ser-Thr"/>
    <property type="match status" value="1"/>
</dbReference>
<dbReference type="GO" id="GO:0004674">
    <property type="term" value="F:protein serine/threonine kinase activity"/>
    <property type="evidence" value="ECO:0007669"/>
    <property type="project" value="TreeGrafter"/>
</dbReference>
<dbReference type="PIRSF" id="PIRSF000654">
    <property type="entry name" value="Integrin-linked_kinase"/>
    <property type="match status" value="1"/>
</dbReference>
<evidence type="ECO:0000256" key="1">
    <source>
        <dbReference type="SAM" id="Phobius"/>
    </source>
</evidence>
<dbReference type="AlphaFoldDB" id="A0A166TPT2"/>
<organism evidence="3 4">
    <name type="scientific">Athelia psychrophila</name>
    <dbReference type="NCBI Taxonomy" id="1759441"/>
    <lineage>
        <taxon>Eukaryota</taxon>
        <taxon>Fungi</taxon>
        <taxon>Dikarya</taxon>
        <taxon>Basidiomycota</taxon>
        <taxon>Agaricomycotina</taxon>
        <taxon>Agaricomycetes</taxon>
        <taxon>Agaricomycetidae</taxon>
        <taxon>Atheliales</taxon>
        <taxon>Atheliaceae</taxon>
        <taxon>Athelia</taxon>
    </lineage>
</organism>
<keyword evidence="1" id="KW-0812">Transmembrane</keyword>
<sequence>MELRLRREITVWKRLRHPNVVRLMGTVCNVSSGCGMVSMWMARGSLHQYLKTKYLKTKRPTDAECIQLVMHSQGVIHGDLTTCNVLINDKGSACITDFGLSIIQEEFQGTSFITTTVSAAMRFRAPELLPAADTKLNAQFKAVLTFQSDVYSLGSVFLEVFSGVPPYYNIDNDICVFLARIRGDSPGRPIRNAFKDEYWELMKRCWVEPASRPSAKQLHDALRSLSRVSLRFLPYDHFATTLFVTFPVIP</sequence>